<dbReference type="GO" id="GO:0140326">
    <property type="term" value="F:ATPase-coupled intramembrane lipid transporter activity"/>
    <property type="evidence" value="ECO:0007669"/>
    <property type="project" value="UniProtKB-EC"/>
</dbReference>
<keyword evidence="5 13" id="KW-0547">Nucleotide-binding</keyword>
<feature type="transmembrane region" description="Helical" evidence="15">
    <location>
        <begin position="1175"/>
        <end position="1195"/>
    </location>
</feature>
<dbReference type="InterPro" id="IPR036412">
    <property type="entry name" value="HAD-like_sf"/>
</dbReference>
<feature type="binding site" evidence="13">
    <location>
        <position position="767"/>
    </location>
    <ligand>
        <name>ATP</name>
        <dbReference type="ChEBI" id="CHEBI:30616"/>
    </ligand>
</feature>
<dbReference type="SUPFAM" id="SSF81660">
    <property type="entry name" value="Metal cation-transporting ATPase, ATP-binding domain N"/>
    <property type="match status" value="1"/>
</dbReference>
<dbReference type="Pfam" id="PF13246">
    <property type="entry name" value="Cation_ATPase"/>
    <property type="match status" value="1"/>
</dbReference>
<comment type="subcellular location">
    <subcellularLocation>
        <location evidence="1 15">Membrane</location>
        <topology evidence="1 15">Multi-pass membrane protein</topology>
    </subcellularLocation>
</comment>
<evidence type="ECO:0000256" key="8">
    <source>
        <dbReference type="ARBA" id="ARBA00022967"/>
    </source>
</evidence>
<feature type="compositionally biased region" description="Low complexity" evidence="16">
    <location>
        <begin position="65"/>
        <end position="86"/>
    </location>
</feature>
<evidence type="ECO:0000256" key="5">
    <source>
        <dbReference type="ARBA" id="ARBA00022741"/>
    </source>
</evidence>
<dbReference type="SUPFAM" id="SSF81665">
    <property type="entry name" value="Calcium ATPase, transmembrane domain M"/>
    <property type="match status" value="1"/>
</dbReference>
<comment type="caution">
    <text evidence="19">The sequence shown here is derived from an EMBL/GenBank/DDBJ whole genome shotgun (WGS) entry which is preliminary data.</text>
</comment>
<comment type="similarity">
    <text evidence="2 15">Belongs to the cation transport ATPase (P-type) (TC 3.A.3) family. Type IV subfamily.</text>
</comment>
<dbReference type="Proteomes" id="UP000241890">
    <property type="component" value="Unassembled WGS sequence"/>
</dbReference>
<dbReference type="GO" id="GO:0005886">
    <property type="term" value="C:plasma membrane"/>
    <property type="evidence" value="ECO:0007669"/>
    <property type="project" value="TreeGrafter"/>
</dbReference>
<evidence type="ECO:0000256" key="14">
    <source>
        <dbReference type="PIRSR" id="PIRSR606539-3"/>
    </source>
</evidence>
<feature type="binding site" evidence="13">
    <location>
        <position position="906"/>
    </location>
    <ligand>
        <name>ATP</name>
        <dbReference type="ChEBI" id="CHEBI:30616"/>
    </ligand>
</feature>
<dbReference type="InterPro" id="IPR023299">
    <property type="entry name" value="ATPase_P-typ_cyto_dom_N"/>
</dbReference>
<feature type="binding site" evidence="13">
    <location>
        <position position="824"/>
    </location>
    <ligand>
        <name>ATP</name>
        <dbReference type="ChEBI" id="CHEBI:30616"/>
    </ligand>
</feature>
<feature type="binding site" evidence="13">
    <location>
        <position position="1058"/>
    </location>
    <ligand>
        <name>ATP</name>
        <dbReference type="ChEBI" id="CHEBI:30616"/>
    </ligand>
</feature>
<feature type="transmembrane region" description="Helical" evidence="15">
    <location>
        <begin position="464"/>
        <end position="486"/>
    </location>
</feature>
<dbReference type="GO" id="GO:0000287">
    <property type="term" value="F:magnesium ion binding"/>
    <property type="evidence" value="ECO:0007669"/>
    <property type="project" value="UniProtKB-UniRule"/>
</dbReference>
<sequence length="1485" mass="162145">MSKRAGSTGGAGEEQEEPSVGVASVNPVRGAEDEEVDNLAEQSRTAGTQDKKDEMDAAASADLEPASPGGHATGTAAGAGRSGTARDSGSEGSQDDDAHESTALRADALDNTMIHGSADNDVEEDVNRNGSACFRVLKFLRLDRFLEKPVQVPKKGQPVESIHLDVPLTRAFLKEQASSGAQPRRTNAVRTSKYSPWSFIPLAAGYQFRRFVNFFFLCIVILLVVGNWNEELFLTPWQATGTAAYLAILVISGMLVEGLDDLAKHRGDKEENSRLVKRVRFKDGALVDSTWGELLPGDLVVVNNRNSFPADLVLLYGTATDKKNSCYIETSGIDGETNLKIKEVPAPINRFVLGHLDETCLSSRDTEIEAVAKVLARAARGRYEYEQPNAFLQFDGSFTPSRAKMSLDKIPLEFKHLILRGSELRNTKWIIGMVAYAGHETKLALSRKPSPVKFSRIDVLVNRLMFTLLGVYFAIVILADILLFQQTDTSEWWYFQFSSSTQNYKVWGGLAFFITFCIMFSNLIPISMVLLIEIINKYSQKMIDLDREMYHEATDTPAKCRTASLTAEVGQITHFFSDKTGTLTRNEMKLVGTFIAGKAYGFQPPAVTQSGQAVQTSETNGGHAGEDVKGSLSIAPSAADGTVATSSAGVSPESDESSPAAATIGDATTEEVFADIVALLQEPAGSAGRQEVLDMLVFLSVCHTVILDQDPVTKVTSLNAESPDEEAFVRGAEALGIKLLQSSDGSVRLQLPNGEIEEYLIVALNPFNSTRKRMSLVVERSDGSLSLLMKGADNVMLERLAPGQDEYVAILSDQLLRYAWGGLRTLVMGRRDLTEDEFVTWQQRHREAMVAPSSERKEALAHVAEQIERDVTIVGATAIEDQLQLGVPEAIQTLRDAGVQVWVLTGDKVETAINIGLSSRLLDNSMDQLKLISRDEQVVHAQVEAVYEAMREATSISAALSQGANAAAPSSTSSNHASSNGGDQQQQGQQQDIEMGPASGPSSDDRDAADSLALVVSGDALELLLTEQKGSPELEAKFLHVARNCKVVLACRVSPKQKSLIVEMVRHAPDNKKLKREPITLAIGDGANDVPMIQTAHVGIGISGHEGRQAVNSSDFSIAQFRFVVRLMLVHGRWNYRRQAAVIVFLIYCWLIYICTLYIFQIYCHWSGQQVYYEYLYTFFAPGLFNFAVIAHGWFNQDLAPETVLSNPWVYEVGAKNMDLNLAVFRNIIIRVIVHLVIIWCFIFLAMPEGTPQAVFGSTAFTTIFLVEYFEQLIIGDYITNGTVAAFTFIIVAFLIGMSLVTTPAFLFYPGANPAMAWSQIFLVVVTILAVDMGYAAIRRWYFPRPLDILVEQDRGYMNGVKSKPRAVRDGMKVLRETGRLIVSPVPLSIGALRRATNKRMRTSAEPAPQAGVDADDGGIGPVQPAFVYDGPQGMSQGPEVGGDDDAGNGGKTGASGEMPRRLSEISMGGSRVKLTKHDSHMANP</sequence>
<dbReference type="InterPro" id="IPR008250">
    <property type="entry name" value="ATPase_P-typ_transduc_dom_A_sf"/>
</dbReference>
<evidence type="ECO:0000313" key="20">
    <source>
        <dbReference type="Proteomes" id="UP000241890"/>
    </source>
</evidence>
<feature type="binding site" evidence="14">
    <location>
        <position position="580"/>
    </location>
    <ligand>
        <name>Mg(2+)</name>
        <dbReference type="ChEBI" id="CHEBI:18420"/>
    </ligand>
</feature>
<dbReference type="InterPro" id="IPR006539">
    <property type="entry name" value="P-type_ATPase_IV"/>
</dbReference>
<evidence type="ECO:0000256" key="11">
    <source>
        <dbReference type="ARBA" id="ARBA00034036"/>
    </source>
</evidence>
<feature type="binding site" evidence="13">
    <location>
        <position position="790"/>
    </location>
    <ligand>
        <name>ATP</name>
        <dbReference type="ChEBI" id="CHEBI:30616"/>
    </ligand>
</feature>
<dbReference type="OrthoDB" id="377733at2759"/>
<feature type="transmembrane region" description="Helical" evidence="15">
    <location>
        <begin position="506"/>
        <end position="532"/>
    </location>
</feature>
<dbReference type="Gene3D" id="2.70.150.10">
    <property type="entry name" value="Calcium-transporting ATPase, cytoplasmic transduction domain A"/>
    <property type="match status" value="1"/>
</dbReference>
<feature type="binding site" evidence="13">
    <location>
        <position position="578"/>
    </location>
    <ligand>
        <name>ATP</name>
        <dbReference type="ChEBI" id="CHEBI:30616"/>
    </ligand>
</feature>
<keyword evidence="7 14" id="KW-0460">Magnesium</keyword>
<feature type="active site" description="4-aspartylphosphate intermediate" evidence="12">
    <location>
        <position position="578"/>
    </location>
</feature>
<feature type="binding site" evidence="13">
    <location>
        <position position="1052"/>
    </location>
    <ligand>
        <name>ATP</name>
        <dbReference type="ChEBI" id="CHEBI:30616"/>
    </ligand>
</feature>
<dbReference type="SUPFAM" id="SSF81653">
    <property type="entry name" value="Calcium ATPase, transduction domain A"/>
    <property type="match status" value="1"/>
</dbReference>
<dbReference type="InterPro" id="IPR023214">
    <property type="entry name" value="HAD_sf"/>
</dbReference>
<keyword evidence="4 14" id="KW-0479">Metal-binding</keyword>
<reference evidence="19 20" key="1">
    <citation type="submission" date="2017-12" db="EMBL/GenBank/DDBJ databases">
        <title>Sequencing, de novo assembly and annotation of complete genome of a new Thraustochytrid species, strain FCC1311.</title>
        <authorList>
            <person name="Sedici K."/>
            <person name="Godart F."/>
            <person name="Aiese Cigliano R."/>
            <person name="Sanseverino W."/>
            <person name="Barakat M."/>
            <person name="Ortet P."/>
            <person name="Marechal E."/>
            <person name="Cagnac O."/>
            <person name="Amato A."/>
        </authorList>
    </citation>
    <scope>NUCLEOTIDE SEQUENCE [LARGE SCALE GENOMIC DNA]</scope>
</reference>
<feature type="transmembrane region" description="Helical" evidence="15">
    <location>
        <begin position="1253"/>
        <end position="1270"/>
    </location>
</feature>
<feature type="region of interest" description="Disordered" evidence="16">
    <location>
        <begin position="609"/>
        <end position="630"/>
    </location>
</feature>
<dbReference type="GO" id="GO:0016887">
    <property type="term" value="F:ATP hydrolysis activity"/>
    <property type="evidence" value="ECO:0007669"/>
    <property type="project" value="InterPro"/>
</dbReference>
<dbReference type="EMBL" id="BEYU01000180">
    <property type="protein sequence ID" value="GBG34093.1"/>
    <property type="molecule type" value="Genomic_DNA"/>
</dbReference>
<organism evidence="19 20">
    <name type="scientific">Hondaea fermentalgiana</name>
    <dbReference type="NCBI Taxonomy" id="2315210"/>
    <lineage>
        <taxon>Eukaryota</taxon>
        <taxon>Sar</taxon>
        <taxon>Stramenopiles</taxon>
        <taxon>Bigyra</taxon>
        <taxon>Labyrinthulomycetes</taxon>
        <taxon>Thraustochytrida</taxon>
        <taxon>Thraustochytriidae</taxon>
        <taxon>Hondaea</taxon>
    </lineage>
</organism>
<dbReference type="InterPro" id="IPR023298">
    <property type="entry name" value="ATPase_P-typ_TM_dom_sf"/>
</dbReference>
<keyword evidence="10 15" id="KW-0472">Membrane</keyword>
<feature type="binding site" evidence="14">
    <location>
        <position position="1085"/>
    </location>
    <ligand>
        <name>Mg(2+)</name>
        <dbReference type="ChEBI" id="CHEBI:18420"/>
    </ligand>
</feature>
<proteinExistence type="inferred from homology"/>
<keyword evidence="9 15" id="KW-1133">Transmembrane helix</keyword>
<keyword evidence="6 13" id="KW-0067">ATP-binding</keyword>
<evidence type="ECO:0000256" key="15">
    <source>
        <dbReference type="RuleBase" id="RU362033"/>
    </source>
</evidence>
<feature type="transmembrane region" description="Helical" evidence="15">
    <location>
        <begin position="1140"/>
        <end position="1163"/>
    </location>
</feature>
<dbReference type="PANTHER" id="PTHR24092:SF150">
    <property type="entry name" value="PHOSPHOLIPID-TRANSPORTING ATPASE"/>
    <property type="match status" value="1"/>
</dbReference>
<feature type="domain" description="P-type ATPase N-terminal" evidence="17">
    <location>
        <begin position="185"/>
        <end position="225"/>
    </location>
</feature>
<feature type="transmembrane region" description="Helical" evidence="15">
    <location>
        <begin position="211"/>
        <end position="228"/>
    </location>
</feature>
<dbReference type="SFLD" id="SFLDS00003">
    <property type="entry name" value="Haloacid_Dehalogenase"/>
    <property type="match status" value="1"/>
</dbReference>
<protein>
    <recommendedName>
        <fullName evidence="15">Phospholipid-transporting ATPase</fullName>
        <ecNumber evidence="15">7.6.2.1</ecNumber>
    </recommendedName>
</protein>
<feature type="binding site" evidence="13">
    <location>
        <position position="580"/>
    </location>
    <ligand>
        <name>ATP</name>
        <dbReference type="ChEBI" id="CHEBI:30616"/>
    </ligand>
</feature>
<feature type="binding site" evidence="13">
    <location>
        <position position="907"/>
    </location>
    <ligand>
        <name>ATP</name>
        <dbReference type="ChEBI" id="CHEBI:30616"/>
    </ligand>
</feature>
<feature type="compositionally biased region" description="Low complexity" evidence="16">
    <location>
        <begin position="964"/>
        <end position="1002"/>
    </location>
</feature>
<dbReference type="Gene3D" id="3.40.50.1000">
    <property type="entry name" value="HAD superfamily/HAD-like"/>
    <property type="match status" value="1"/>
</dbReference>
<feature type="compositionally biased region" description="Polar residues" evidence="16">
    <location>
        <begin position="609"/>
        <end position="620"/>
    </location>
</feature>
<evidence type="ECO:0000256" key="3">
    <source>
        <dbReference type="ARBA" id="ARBA00022692"/>
    </source>
</evidence>
<dbReference type="PANTHER" id="PTHR24092">
    <property type="entry name" value="PROBABLE PHOSPHOLIPID-TRANSPORTING ATPASE"/>
    <property type="match status" value="1"/>
</dbReference>
<feature type="domain" description="P-type ATPase C-terminal" evidence="18">
    <location>
        <begin position="1111"/>
        <end position="1344"/>
    </location>
</feature>
<feature type="binding site" evidence="13">
    <location>
        <position position="905"/>
    </location>
    <ligand>
        <name>ATP</name>
        <dbReference type="ChEBI" id="CHEBI:30616"/>
    </ligand>
</feature>
<accession>A0A2R5GZB1</accession>
<evidence type="ECO:0000256" key="16">
    <source>
        <dbReference type="SAM" id="MobiDB-lite"/>
    </source>
</evidence>
<dbReference type="NCBIfam" id="TIGR01652">
    <property type="entry name" value="ATPase-Plipid"/>
    <property type="match status" value="1"/>
</dbReference>
<dbReference type="PRINTS" id="PR00119">
    <property type="entry name" value="CATATPASE"/>
</dbReference>
<dbReference type="InterPro" id="IPR001757">
    <property type="entry name" value="P_typ_ATPase"/>
</dbReference>
<feature type="transmembrane region" description="Helical" evidence="15">
    <location>
        <begin position="1315"/>
        <end position="1338"/>
    </location>
</feature>
<feature type="region of interest" description="Disordered" evidence="16">
    <location>
        <begin position="1"/>
        <end position="99"/>
    </location>
</feature>
<feature type="region of interest" description="Disordered" evidence="16">
    <location>
        <begin position="642"/>
        <end position="661"/>
    </location>
</feature>
<dbReference type="InterPro" id="IPR018303">
    <property type="entry name" value="ATPase_P-typ_P_site"/>
</dbReference>
<dbReference type="GO" id="GO:0005524">
    <property type="term" value="F:ATP binding"/>
    <property type="evidence" value="ECO:0007669"/>
    <property type="project" value="UniProtKB-UniRule"/>
</dbReference>
<evidence type="ECO:0000256" key="13">
    <source>
        <dbReference type="PIRSR" id="PIRSR606539-2"/>
    </source>
</evidence>
<dbReference type="InParanoid" id="A0A2R5GZB1"/>
<name>A0A2R5GZB1_9STRA</name>
<dbReference type="InterPro" id="IPR032630">
    <property type="entry name" value="P_typ_ATPase_c"/>
</dbReference>
<feature type="transmembrane region" description="Helical" evidence="15">
    <location>
        <begin position="1228"/>
        <end position="1247"/>
    </location>
</feature>
<feature type="binding site" evidence="14">
    <location>
        <position position="1089"/>
    </location>
    <ligand>
        <name>Mg(2+)</name>
        <dbReference type="ChEBI" id="CHEBI:18420"/>
    </ligand>
</feature>
<evidence type="ECO:0000256" key="7">
    <source>
        <dbReference type="ARBA" id="ARBA00022842"/>
    </source>
</evidence>
<dbReference type="EC" id="7.6.2.1" evidence="15"/>
<dbReference type="SFLD" id="SFLDF00027">
    <property type="entry name" value="p-type_atpase"/>
    <property type="match status" value="1"/>
</dbReference>
<dbReference type="InterPro" id="IPR044492">
    <property type="entry name" value="P_typ_ATPase_HD_dom"/>
</dbReference>
<feature type="transmembrane region" description="Helical" evidence="15">
    <location>
        <begin position="1282"/>
        <end position="1309"/>
    </location>
</feature>
<evidence type="ECO:0000256" key="10">
    <source>
        <dbReference type="ARBA" id="ARBA00023136"/>
    </source>
</evidence>
<evidence type="ECO:0000259" key="17">
    <source>
        <dbReference type="Pfam" id="PF16209"/>
    </source>
</evidence>
<evidence type="ECO:0000256" key="2">
    <source>
        <dbReference type="ARBA" id="ARBA00008109"/>
    </source>
</evidence>
<gene>
    <name evidence="19" type="ORF">FCC1311_054651</name>
</gene>
<feature type="region of interest" description="Disordered" evidence="16">
    <location>
        <begin position="964"/>
        <end position="1007"/>
    </location>
</feature>
<comment type="catalytic activity">
    <reaction evidence="11 15">
        <text>ATP + H2O + phospholipidSide 1 = ADP + phosphate + phospholipidSide 2.</text>
        <dbReference type="EC" id="7.6.2.1"/>
    </reaction>
</comment>
<feature type="binding site" evidence="13">
    <location>
        <position position="1088"/>
    </location>
    <ligand>
        <name>ATP</name>
        <dbReference type="ChEBI" id="CHEBI:30616"/>
    </ligand>
</feature>
<dbReference type="InterPro" id="IPR032631">
    <property type="entry name" value="P-type_ATPase_N"/>
</dbReference>
<dbReference type="Pfam" id="PF16209">
    <property type="entry name" value="PhoLip_ATPase_N"/>
    <property type="match status" value="1"/>
</dbReference>
<dbReference type="NCBIfam" id="TIGR01494">
    <property type="entry name" value="ATPase_P-type"/>
    <property type="match status" value="1"/>
</dbReference>
<feature type="binding site" evidence="13">
    <location>
        <position position="579"/>
    </location>
    <ligand>
        <name>ATP</name>
        <dbReference type="ChEBI" id="CHEBI:30616"/>
    </ligand>
</feature>
<dbReference type="SUPFAM" id="SSF56784">
    <property type="entry name" value="HAD-like"/>
    <property type="match status" value="1"/>
</dbReference>
<evidence type="ECO:0000259" key="18">
    <source>
        <dbReference type="Pfam" id="PF16212"/>
    </source>
</evidence>
<keyword evidence="20" id="KW-1185">Reference proteome</keyword>
<evidence type="ECO:0000256" key="9">
    <source>
        <dbReference type="ARBA" id="ARBA00022989"/>
    </source>
</evidence>
<dbReference type="GO" id="GO:0045332">
    <property type="term" value="P:phospholipid translocation"/>
    <property type="evidence" value="ECO:0007669"/>
    <property type="project" value="TreeGrafter"/>
</dbReference>
<evidence type="ECO:0000256" key="12">
    <source>
        <dbReference type="PIRSR" id="PIRSR606539-1"/>
    </source>
</evidence>
<feature type="compositionally biased region" description="Basic and acidic residues" evidence="16">
    <location>
        <begin position="1476"/>
        <end position="1485"/>
    </location>
</feature>
<dbReference type="PROSITE" id="PS00154">
    <property type="entry name" value="ATPASE_E1_E2"/>
    <property type="match status" value="1"/>
</dbReference>
<evidence type="ECO:0000256" key="1">
    <source>
        <dbReference type="ARBA" id="ARBA00004141"/>
    </source>
</evidence>
<keyword evidence="3 15" id="KW-0812">Transmembrane</keyword>
<dbReference type="SFLD" id="SFLDG00002">
    <property type="entry name" value="C1.7:_P-type_atpase_like"/>
    <property type="match status" value="1"/>
</dbReference>
<dbReference type="Gene3D" id="3.40.1110.10">
    <property type="entry name" value="Calcium-transporting ATPase, cytoplasmic domain N"/>
    <property type="match status" value="1"/>
</dbReference>
<feature type="region of interest" description="Disordered" evidence="16">
    <location>
        <begin position="1399"/>
        <end position="1485"/>
    </location>
</feature>
<feature type="transmembrane region" description="Helical" evidence="15">
    <location>
        <begin position="234"/>
        <end position="256"/>
    </location>
</feature>
<dbReference type="Pfam" id="PF16212">
    <property type="entry name" value="PhoLip_ATPase_C"/>
    <property type="match status" value="1"/>
</dbReference>
<feature type="binding site" evidence="13">
    <location>
        <position position="1089"/>
    </location>
    <ligand>
        <name>ATP</name>
        <dbReference type="ChEBI" id="CHEBI:30616"/>
    </ligand>
</feature>
<feature type="binding site" evidence="13">
    <location>
        <position position="725"/>
    </location>
    <ligand>
        <name>ATP</name>
        <dbReference type="ChEBI" id="CHEBI:30616"/>
    </ligand>
</feature>
<evidence type="ECO:0000313" key="19">
    <source>
        <dbReference type="EMBL" id="GBG34093.1"/>
    </source>
</evidence>
<feature type="binding site" evidence="14">
    <location>
        <position position="578"/>
    </location>
    <ligand>
        <name>Mg(2+)</name>
        <dbReference type="ChEBI" id="CHEBI:18420"/>
    </ligand>
</feature>
<evidence type="ECO:0000256" key="6">
    <source>
        <dbReference type="ARBA" id="ARBA00022840"/>
    </source>
</evidence>
<comment type="cofactor">
    <cofactor evidence="14">
        <name>Mg(2+)</name>
        <dbReference type="ChEBI" id="CHEBI:18420"/>
    </cofactor>
</comment>
<evidence type="ECO:0000256" key="4">
    <source>
        <dbReference type="ARBA" id="ARBA00022723"/>
    </source>
</evidence>
<keyword evidence="8 15" id="KW-1278">Translocase</keyword>